<comment type="similarity">
    <text evidence="2 11">Belongs to the guanylate kinase family.</text>
</comment>
<keyword evidence="5 11" id="KW-0808">Transferase</keyword>
<comment type="catalytic activity">
    <reaction evidence="10 11">
        <text>GMP + ATP = GDP + ADP</text>
        <dbReference type="Rhea" id="RHEA:20780"/>
        <dbReference type="ChEBI" id="CHEBI:30616"/>
        <dbReference type="ChEBI" id="CHEBI:58115"/>
        <dbReference type="ChEBI" id="CHEBI:58189"/>
        <dbReference type="ChEBI" id="CHEBI:456216"/>
        <dbReference type="EC" id="2.7.4.8"/>
    </reaction>
</comment>
<keyword evidence="7 11" id="KW-0418">Kinase</keyword>
<name>A0A926I4L5_9FIRM</name>
<evidence type="ECO:0000313" key="14">
    <source>
        <dbReference type="Proteomes" id="UP000653127"/>
    </source>
</evidence>
<feature type="domain" description="Guanylate kinase-like" evidence="12">
    <location>
        <begin position="5"/>
        <end position="183"/>
    </location>
</feature>
<dbReference type="Gene3D" id="3.30.63.10">
    <property type="entry name" value="Guanylate Kinase phosphate binding domain"/>
    <property type="match status" value="1"/>
</dbReference>
<accession>A0A926I4L5</accession>
<dbReference type="PANTHER" id="PTHR23117">
    <property type="entry name" value="GUANYLATE KINASE-RELATED"/>
    <property type="match status" value="1"/>
</dbReference>
<evidence type="ECO:0000313" key="13">
    <source>
        <dbReference type="EMBL" id="MBC8547534.1"/>
    </source>
</evidence>
<proteinExistence type="inferred from homology"/>
<dbReference type="PROSITE" id="PS50052">
    <property type="entry name" value="GUANYLATE_KINASE_2"/>
    <property type="match status" value="1"/>
</dbReference>
<keyword evidence="11" id="KW-0963">Cytoplasm</keyword>
<evidence type="ECO:0000256" key="9">
    <source>
        <dbReference type="ARBA" id="ARBA00030128"/>
    </source>
</evidence>
<evidence type="ECO:0000256" key="11">
    <source>
        <dbReference type="HAMAP-Rule" id="MF_00328"/>
    </source>
</evidence>
<evidence type="ECO:0000256" key="2">
    <source>
        <dbReference type="ARBA" id="ARBA00005790"/>
    </source>
</evidence>
<dbReference type="SMART" id="SM00072">
    <property type="entry name" value="GuKc"/>
    <property type="match status" value="1"/>
</dbReference>
<evidence type="ECO:0000256" key="10">
    <source>
        <dbReference type="ARBA" id="ARBA00048594"/>
    </source>
</evidence>
<comment type="caution">
    <text evidence="13">The sequence shown here is derived from an EMBL/GenBank/DDBJ whole genome shotgun (WGS) entry which is preliminary data.</text>
</comment>
<dbReference type="InterPro" id="IPR008145">
    <property type="entry name" value="GK/Ca_channel_bsu"/>
</dbReference>
<sequence>MTKQGLLVVISGPSGVGKGTVLRSFMAQNENVRLSISATTRSPRPGEEDGVHYYFLSRERFLELAGSGGMLEHAEYSGNYYGTPRDMVQRELDAGNDVILEIDVQGAMQVKAARPDALMVFILPPSMAELTRRLVDRRTEDEVTINRRLAAARGELEQAHRYDYAVVNDNIEDAVEKLAAILRAAKCSTRYLNDFINEVQCL</sequence>
<dbReference type="FunFam" id="3.30.63.10:FF:000002">
    <property type="entry name" value="Guanylate kinase 1"/>
    <property type="match status" value="1"/>
</dbReference>
<keyword evidence="14" id="KW-1185">Reference proteome</keyword>
<feature type="binding site" evidence="11">
    <location>
        <begin position="12"/>
        <end position="19"/>
    </location>
    <ligand>
        <name>ATP</name>
        <dbReference type="ChEBI" id="CHEBI:30616"/>
    </ligand>
</feature>
<dbReference type="Gene3D" id="3.40.50.300">
    <property type="entry name" value="P-loop containing nucleotide triphosphate hydrolases"/>
    <property type="match status" value="2"/>
</dbReference>
<evidence type="ECO:0000259" key="12">
    <source>
        <dbReference type="PROSITE" id="PS50052"/>
    </source>
</evidence>
<dbReference type="InterPro" id="IPR027417">
    <property type="entry name" value="P-loop_NTPase"/>
</dbReference>
<dbReference type="InterPro" id="IPR017665">
    <property type="entry name" value="Guanylate_kinase"/>
</dbReference>
<dbReference type="EC" id="2.7.4.8" evidence="3 11"/>
<comment type="subcellular location">
    <subcellularLocation>
        <location evidence="11">Cytoplasm</location>
    </subcellularLocation>
</comment>
<evidence type="ECO:0000256" key="5">
    <source>
        <dbReference type="ARBA" id="ARBA00022679"/>
    </source>
</evidence>
<dbReference type="PANTHER" id="PTHR23117:SF13">
    <property type="entry name" value="GUANYLATE KINASE"/>
    <property type="match status" value="1"/>
</dbReference>
<evidence type="ECO:0000256" key="8">
    <source>
        <dbReference type="ARBA" id="ARBA00022840"/>
    </source>
</evidence>
<dbReference type="InterPro" id="IPR020590">
    <property type="entry name" value="Guanylate_kinase_CS"/>
</dbReference>
<dbReference type="InterPro" id="IPR008144">
    <property type="entry name" value="Guanylate_kin-like_dom"/>
</dbReference>
<organism evidence="13 14">
    <name type="scientific">Ligaoa zhengdingensis</name>
    <dbReference type="NCBI Taxonomy" id="2763658"/>
    <lineage>
        <taxon>Bacteria</taxon>
        <taxon>Bacillati</taxon>
        <taxon>Bacillota</taxon>
        <taxon>Clostridia</taxon>
        <taxon>Eubacteriales</taxon>
        <taxon>Oscillospiraceae</taxon>
        <taxon>Ligaoa</taxon>
    </lineage>
</organism>
<dbReference type="GO" id="GO:0004385">
    <property type="term" value="F:GMP kinase activity"/>
    <property type="evidence" value="ECO:0007669"/>
    <property type="project" value="UniProtKB-UniRule"/>
</dbReference>
<dbReference type="Proteomes" id="UP000653127">
    <property type="component" value="Unassembled WGS sequence"/>
</dbReference>
<keyword evidence="6 11" id="KW-0547">Nucleotide-binding</keyword>
<protein>
    <recommendedName>
        <fullName evidence="4 11">Guanylate kinase</fullName>
        <ecNumber evidence="3 11">2.7.4.8</ecNumber>
    </recommendedName>
    <alternativeName>
        <fullName evidence="9 11">GMP kinase</fullName>
    </alternativeName>
</protein>
<dbReference type="RefSeq" id="WP_249283574.1">
    <property type="nucleotide sequence ID" value="NZ_JACRST010000023.1"/>
</dbReference>
<evidence type="ECO:0000256" key="7">
    <source>
        <dbReference type="ARBA" id="ARBA00022777"/>
    </source>
</evidence>
<evidence type="ECO:0000256" key="3">
    <source>
        <dbReference type="ARBA" id="ARBA00012961"/>
    </source>
</evidence>
<dbReference type="AlphaFoldDB" id="A0A926I4L5"/>
<reference evidence="13" key="1">
    <citation type="submission" date="2020-08" db="EMBL/GenBank/DDBJ databases">
        <title>Genome public.</title>
        <authorList>
            <person name="Liu C."/>
            <person name="Sun Q."/>
        </authorList>
    </citation>
    <scope>NUCLEOTIDE SEQUENCE</scope>
    <source>
        <strain evidence="13">NSJ-31</strain>
    </source>
</reference>
<dbReference type="PROSITE" id="PS00856">
    <property type="entry name" value="GUANYLATE_KINASE_1"/>
    <property type="match status" value="1"/>
</dbReference>
<evidence type="ECO:0000256" key="6">
    <source>
        <dbReference type="ARBA" id="ARBA00022741"/>
    </source>
</evidence>
<comment type="function">
    <text evidence="1 11">Essential for recycling GMP and indirectly, cGMP.</text>
</comment>
<dbReference type="SUPFAM" id="SSF52540">
    <property type="entry name" value="P-loop containing nucleoside triphosphate hydrolases"/>
    <property type="match status" value="1"/>
</dbReference>
<evidence type="ECO:0000256" key="4">
    <source>
        <dbReference type="ARBA" id="ARBA00016296"/>
    </source>
</evidence>
<dbReference type="GO" id="GO:0005829">
    <property type="term" value="C:cytosol"/>
    <property type="evidence" value="ECO:0007669"/>
    <property type="project" value="TreeGrafter"/>
</dbReference>
<keyword evidence="8 11" id="KW-0067">ATP-binding</keyword>
<dbReference type="GO" id="GO:0005524">
    <property type="term" value="F:ATP binding"/>
    <property type="evidence" value="ECO:0007669"/>
    <property type="project" value="UniProtKB-UniRule"/>
</dbReference>
<dbReference type="NCBIfam" id="TIGR03263">
    <property type="entry name" value="guanyl_kin"/>
    <property type="match status" value="1"/>
</dbReference>
<gene>
    <name evidence="11 13" type="primary">gmk</name>
    <name evidence="13" type="ORF">H8711_11415</name>
</gene>
<dbReference type="EMBL" id="JACRST010000023">
    <property type="protein sequence ID" value="MBC8547534.1"/>
    <property type="molecule type" value="Genomic_DNA"/>
</dbReference>
<evidence type="ECO:0000256" key="1">
    <source>
        <dbReference type="ARBA" id="ARBA00003531"/>
    </source>
</evidence>
<dbReference type="HAMAP" id="MF_00328">
    <property type="entry name" value="Guanylate_kinase"/>
    <property type="match status" value="1"/>
</dbReference>
<dbReference type="CDD" id="cd00071">
    <property type="entry name" value="GMPK"/>
    <property type="match status" value="1"/>
</dbReference>
<dbReference type="Pfam" id="PF00625">
    <property type="entry name" value="Guanylate_kin"/>
    <property type="match status" value="1"/>
</dbReference>